<evidence type="ECO:0008006" key="4">
    <source>
        <dbReference type="Google" id="ProtNLM"/>
    </source>
</evidence>
<comment type="caution">
    <text evidence="2">The sequence shown here is derived from an EMBL/GenBank/DDBJ whole genome shotgun (WGS) entry which is preliminary data.</text>
</comment>
<evidence type="ECO:0000256" key="1">
    <source>
        <dbReference type="SAM" id="MobiDB-lite"/>
    </source>
</evidence>
<dbReference type="Proteomes" id="UP001341840">
    <property type="component" value="Unassembled WGS sequence"/>
</dbReference>
<reference evidence="2 3" key="1">
    <citation type="journal article" date="2023" name="Plants (Basel)">
        <title>Bridging the Gap: Combining Genomics and Transcriptomics Approaches to Understand Stylosanthes scabra, an Orphan Legume from the Brazilian Caatinga.</title>
        <authorList>
            <person name="Ferreira-Neto J.R.C."/>
            <person name="da Silva M.D."/>
            <person name="Binneck E."/>
            <person name="de Melo N.F."/>
            <person name="da Silva R.H."/>
            <person name="de Melo A.L.T.M."/>
            <person name="Pandolfi V."/>
            <person name="Bustamante F.O."/>
            <person name="Brasileiro-Vidal A.C."/>
            <person name="Benko-Iseppon A.M."/>
        </authorList>
    </citation>
    <scope>NUCLEOTIDE SEQUENCE [LARGE SCALE GENOMIC DNA]</scope>
    <source>
        <tissue evidence="2">Leaves</tissue>
    </source>
</reference>
<name>A0ABU6SVR1_9FABA</name>
<feature type="compositionally biased region" description="Basic residues" evidence="1">
    <location>
        <begin position="334"/>
        <end position="343"/>
    </location>
</feature>
<feature type="region of interest" description="Disordered" evidence="1">
    <location>
        <begin position="162"/>
        <end position="184"/>
    </location>
</feature>
<sequence length="343" mass="38187">MTRDSLAPRVRMWRMVLNGIDYRAWTPYDDPVLHAVVPGDVVASHPSWGIVFPLLCFAIVKWHQVDRVVMQFGANQHIPLRPLNIDVKHRHDGRWGKGEWYPAFLRGWYDMWWDRAQSRDPVVPAAGMIPGDVRDGIPEAPDMGQPEDGELPEVHPRVARRCRAPAQGGRGREQGGPDGSPMRVDEPMQGVNADDAHDFDFGLTDADFLTLGLPGPSHATPNRQAGPSQPQAPLMQLQIEVPSSMFSEQYPPSPPVPEHSSWGTPIQHTESFVHTTHETPPSVYEQRRQEVSASDDSGDAHHVRGDIEGRLDWVRRETRPPPCGTGGCLDGRVVRRGRGRGGP</sequence>
<gene>
    <name evidence="2" type="ORF">PIB30_087663</name>
</gene>
<feature type="compositionally biased region" description="Basic and acidic residues" evidence="1">
    <location>
        <begin position="298"/>
        <end position="319"/>
    </location>
</feature>
<keyword evidence="3" id="KW-1185">Reference proteome</keyword>
<evidence type="ECO:0000313" key="3">
    <source>
        <dbReference type="Proteomes" id="UP001341840"/>
    </source>
</evidence>
<protein>
    <recommendedName>
        <fullName evidence="4">Aminotransferase-like plant mobile domain-containing protein</fullName>
    </recommendedName>
</protein>
<feature type="region of interest" description="Disordered" evidence="1">
    <location>
        <begin position="273"/>
        <end position="343"/>
    </location>
</feature>
<dbReference type="EMBL" id="JASCZI010061969">
    <property type="protein sequence ID" value="MED6139833.1"/>
    <property type="molecule type" value="Genomic_DNA"/>
</dbReference>
<evidence type="ECO:0000313" key="2">
    <source>
        <dbReference type="EMBL" id="MED6139833.1"/>
    </source>
</evidence>
<proteinExistence type="predicted"/>
<organism evidence="2 3">
    <name type="scientific">Stylosanthes scabra</name>
    <dbReference type="NCBI Taxonomy" id="79078"/>
    <lineage>
        <taxon>Eukaryota</taxon>
        <taxon>Viridiplantae</taxon>
        <taxon>Streptophyta</taxon>
        <taxon>Embryophyta</taxon>
        <taxon>Tracheophyta</taxon>
        <taxon>Spermatophyta</taxon>
        <taxon>Magnoliopsida</taxon>
        <taxon>eudicotyledons</taxon>
        <taxon>Gunneridae</taxon>
        <taxon>Pentapetalae</taxon>
        <taxon>rosids</taxon>
        <taxon>fabids</taxon>
        <taxon>Fabales</taxon>
        <taxon>Fabaceae</taxon>
        <taxon>Papilionoideae</taxon>
        <taxon>50 kb inversion clade</taxon>
        <taxon>dalbergioids sensu lato</taxon>
        <taxon>Dalbergieae</taxon>
        <taxon>Pterocarpus clade</taxon>
        <taxon>Stylosanthes</taxon>
    </lineage>
</organism>
<accession>A0ABU6SVR1</accession>